<evidence type="ECO:0000256" key="6">
    <source>
        <dbReference type="ARBA" id="ARBA00023163"/>
    </source>
</evidence>
<evidence type="ECO:0000313" key="11">
    <source>
        <dbReference type="Proteomes" id="UP000887566"/>
    </source>
</evidence>
<proteinExistence type="predicted"/>
<accession>A0A914WGB3</accession>
<dbReference type="WBParaSite" id="PSAMB.scaffold4066size15807.g23402.t1">
    <property type="protein sequence ID" value="PSAMB.scaffold4066size15807.g23402.t1"/>
    <property type="gene ID" value="PSAMB.scaffold4066size15807.g23402"/>
</dbReference>
<dbReference type="GO" id="GO:0003677">
    <property type="term" value="F:DNA binding"/>
    <property type="evidence" value="ECO:0007669"/>
    <property type="project" value="TreeGrafter"/>
</dbReference>
<evidence type="ECO:0000256" key="4">
    <source>
        <dbReference type="ARBA" id="ARBA00022833"/>
    </source>
</evidence>
<dbReference type="SUPFAM" id="SSF90209">
    <property type="entry name" value="Ran binding protein zinc finger-like"/>
    <property type="match status" value="1"/>
</dbReference>
<feature type="compositionally biased region" description="Polar residues" evidence="9">
    <location>
        <begin position="196"/>
        <end position="211"/>
    </location>
</feature>
<dbReference type="PROSITE" id="PS01358">
    <property type="entry name" value="ZF_RANBP2_1"/>
    <property type="match status" value="1"/>
</dbReference>
<dbReference type="GO" id="GO:0008270">
    <property type="term" value="F:zinc ion binding"/>
    <property type="evidence" value="ECO:0007669"/>
    <property type="project" value="UniProtKB-KW"/>
</dbReference>
<organism evidence="11 12">
    <name type="scientific">Plectus sambesii</name>
    <dbReference type="NCBI Taxonomy" id="2011161"/>
    <lineage>
        <taxon>Eukaryota</taxon>
        <taxon>Metazoa</taxon>
        <taxon>Ecdysozoa</taxon>
        <taxon>Nematoda</taxon>
        <taxon>Chromadorea</taxon>
        <taxon>Plectida</taxon>
        <taxon>Plectina</taxon>
        <taxon>Plectoidea</taxon>
        <taxon>Plectidae</taxon>
        <taxon>Plectus</taxon>
    </lineage>
</organism>
<dbReference type="PANTHER" id="PTHR12920">
    <property type="entry name" value="RYBP AND YAF2-RELATED"/>
    <property type="match status" value="1"/>
</dbReference>
<feature type="region of interest" description="Disordered" evidence="9">
    <location>
        <begin position="1"/>
        <end position="20"/>
    </location>
</feature>
<feature type="compositionally biased region" description="Low complexity" evidence="9">
    <location>
        <begin position="87"/>
        <end position="101"/>
    </location>
</feature>
<dbReference type="Gene3D" id="4.10.1060.10">
    <property type="entry name" value="Zinc finger, RanBP2-type"/>
    <property type="match status" value="1"/>
</dbReference>
<dbReference type="InterPro" id="IPR033774">
    <property type="entry name" value="YAF2_RYBP"/>
</dbReference>
<dbReference type="GO" id="GO:0005634">
    <property type="term" value="C:nucleus"/>
    <property type="evidence" value="ECO:0007669"/>
    <property type="project" value="UniProtKB-SubCell"/>
</dbReference>
<dbReference type="SMART" id="SM00547">
    <property type="entry name" value="ZnF_RBZ"/>
    <property type="match status" value="1"/>
</dbReference>
<keyword evidence="6" id="KW-0804">Transcription</keyword>
<evidence type="ECO:0000256" key="9">
    <source>
        <dbReference type="SAM" id="MobiDB-lite"/>
    </source>
</evidence>
<evidence type="ECO:0000256" key="7">
    <source>
        <dbReference type="ARBA" id="ARBA00023242"/>
    </source>
</evidence>
<keyword evidence="3 8" id="KW-0863">Zinc-finger</keyword>
<protein>
    <submittedName>
        <fullName evidence="12">RanBP2-type domain-containing protein</fullName>
    </submittedName>
</protein>
<dbReference type="PROSITE" id="PS50199">
    <property type="entry name" value="ZF_RANBP2_2"/>
    <property type="match status" value="1"/>
</dbReference>
<dbReference type="Pfam" id="PF17219">
    <property type="entry name" value="YAF2_RYBP"/>
    <property type="match status" value="1"/>
</dbReference>
<dbReference type="PANTHER" id="PTHR12920:SF4">
    <property type="entry name" value="GEO03726P1"/>
    <property type="match status" value="1"/>
</dbReference>
<dbReference type="AlphaFoldDB" id="A0A914WGB3"/>
<sequence length="211" mass="22558">MSGKKRNRREKVDEGEPGSWECTVCTFRNRFEAFKCEMCDTRKGTSTRKPRLNQNVVEQQQIVQNFVVQQSQAEVKRKQQTANGEATSPTPSSSRLTTTSPDGSLPSSGGESPFPSKTTTPRSTPPPSATPGSSSASTTPVGSRSRSQPPVVAQLPQLKGVDRNSARTLAVTVNGMTVVVTDYKPRKGAAAGGSRLKQNGKSSSPMRSADS</sequence>
<comment type="subcellular location">
    <subcellularLocation>
        <location evidence="1">Nucleus</location>
    </subcellularLocation>
</comment>
<dbReference type="Proteomes" id="UP000887566">
    <property type="component" value="Unplaced"/>
</dbReference>
<dbReference type="Pfam" id="PF00641">
    <property type="entry name" value="Zn_ribbon_RanBP"/>
    <property type="match status" value="1"/>
</dbReference>
<feature type="compositionally biased region" description="Low complexity" evidence="9">
    <location>
        <begin position="112"/>
        <end position="122"/>
    </location>
</feature>
<feature type="domain" description="RanBP2-type" evidence="10">
    <location>
        <begin position="16"/>
        <end position="45"/>
    </location>
</feature>
<feature type="compositionally biased region" description="Low complexity" evidence="9">
    <location>
        <begin position="130"/>
        <end position="145"/>
    </location>
</feature>
<keyword evidence="7" id="KW-0539">Nucleus</keyword>
<feature type="region of interest" description="Disordered" evidence="9">
    <location>
        <begin position="74"/>
        <end position="166"/>
    </location>
</feature>
<dbReference type="InterPro" id="IPR001876">
    <property type="entry name" value="Znf_RanBP2"/>
</dbReference>
<evidence type="ECO:0000256" key="3">
    <source>
        <dbReference type="ARBA" id="ARBA00022771"/>
    </source>
</evidence>
<keyword evidence="2" id="KW-0479">Metal-binding</keyword>
<dbReference type="GO" id="GO:0045893">
    <property type="term" value="P:positive regulation of DNA-templated transcription"/>
    <property type="evidence" value="ECO:0007669"/>
    <property type="project" value="InterPro"/>
</dbReference>
<evidence type="ECO:0000256" key="1">
    <source>
        <dbReference type="ARBA" id="ARBA00004123"/>
    </source>
</evidence>
<keyword evidence="4" id="KW-0862">Zinc</keyword>
<evidence type="ECO:0000256" key="2">
    <source>
        <dbReference type="ARBA" id="ARBA00022723"/>
    </source>
</evidence>
<dbReference type="InterPro" id="IPR039958">
    <property type="entry name" value="RYBP/YAF2"/>
</dbReference>
<dbReference type="InterPro" id="IPR036443">
    <property type="entry name" value="Znf_RanBP2_sf"/>
</dbReference>
<evidence type="ECO:0000313" key="12">
    <source>
        <dbReference type="WBParaSite" id="PSAMB.scaffold4066size15807.g23402.t1"/>
    </source>
</evidence>
<evidence type="ECO:0000256" key="8">
    <source>
        <dbReference type="PROSITE-ProRule" id="PRU00322"/>
    </source>
</evidence>
<keyword evidence="5" id="KW-0805">Transcription regulation</keyword>
<keyword evidence="11" id="KW-1185">Reference proteome</keyword>
<reference evidence="12" key="1">
    <citation type="submission" date="2022-11" db="UniProtKB">
        <authorList>
            <consortium name="WormBaseParasite"/>
        </authorList>
    </citation>
    <scope>IDENTIFICATION</scope>
</reference>
<dbReference type="GO" id="GO:0003712">
    <property type="term" value="F:transcription coregulator activity"/>
    <property type="evidence" value="ECO:0007669"/>
    <property type="project" value="TreeGrafter"/>
</dbReference>
<name>A0A914WGB3_9BILA</name>
<evidence type="ECO:0000256" key="5">
    <source>
        <dbReference type="ARBA" id="ARBA00023015"/>
    </source>
</evidence>
<feature type="region of interest" description="Disordered" evidence="9">
    <location>
        <begin position="180"/>
        <end position="211"/>
    </location>
</feature>
<evidence type="ECO:0000259" key="10">
    <source>
        <dbReference type="PROSITE" id="PS50199"/>
    </source>
</evidence>